<evidence type="ECO:0000313" key="4">
    <source>
        <dbReference type="Proteomes" id="UP000600363"/>
    </source>
</evidence>
<evidence type="ECO:0000256" key="2">
    <source>
        <dbReference type="HAMAP-Rule" id="MF_00755"/>
    </source>
</evidence>
<organism evidence="3 4">
    <name type="scientific">Methermicoccus shengliensis</name>
    <dbReference type="NCBI Taxonomy" id="660064"/>
    <lineage>
        <taxon>Archaea</taxon>
        <taxon>Methanobacteriati</taxon>
        <taxon>Methanobacteriota</taxon>
        <taxon>Stenosarchaea group</taxon>
        <taxon>Methanomicrobia</taxon>
        <taxon>Methanosarcinales</taxon>
        <taxon>Methermicoccaceae</taxon>
        <taxon>Methermicoccus</taxon>
    </lineage>
</organism>
<sequence length="113" mass="12837">MRPMRPTLRQRRRYVLARVLAEEQPPKDQLVRAVFAEGGMLYGDVGMSELRLKVVHVEDGWVLIRCQRGEQMRLVALLACMAHVGGQRVHIMPIATTGTIRSAMRRIARCTKA</sequence>
<name>A0A832RS59_9EURY</name>
<comment type="subunit">
    <text evidence="2">Consists of a catalytic RNA component and at least 4-5 protein subunits.</text>
</comment>
<dbReference type="Pfam" id="PF01900">
    <property type="entry name" value="RNase_P_Rpp14"/>
    <property type="match status" value="1"/>
</dbReference>
<gene>
    <name evidence="2" type="primary">rnp2</name>
    <name evidence="3" type="ORF">HA299_00920</name>
</gene>
<dbReference type="AlphaFoldDB" id="A0A832RS59"/>
<comment type="subcellular location">
    <subcellularLocation>
        <location evidence="2">Cytoplasm</location>
    </subcellularLocation>
</comment>
<keyword evidence="2" id="KW-0963">Cytoplasm</keyword>
<keyword evidence="1 2" id="KW-0819">tRNA processing</keyword>
<dbReference type="HAMAP" id="MF_00755">
    <property type="entry name" value="RNase_P_2"/>
    <property type="match status" value="1"/>
</dbReference>
<evidence type="ECO:0000313" key="3">
    <source>
        <dbReference type="EMBL" id="HIH69175.1"/>
    </source>
</evidence>
<comment type="catalytic activity">
    <reaction evidence="2">
        <text>Endonucleolytic cleavage of RNA, removing 5'-extranucleotides from tRNA precursor.</text>
        <dbReference type="EC" id="3.1.26.5"/>
    </reaction>
</comment>
<dbReference type="RefSeq" id="WP_042687620.1">
    <property type="nucleotide sequence ID" value="NZ_DUIH01000003.1"/>
</dbReference>
<dbReference type="EMBL" id="DUIH01000003">
    <property type="protein sequence ID" value="HIH69175.1"/>
    <property type="molecule type" value="Genomic_DNA"/>
</dbReference>
<dbReference type="GO" id="GO:0001682">
    <property type="term" value="P:tRNA 5'-leader removal"/>
    <property type="evidence" value="ECO:0007669"/>
    <property type="project" value="UniProtKB-UniRule"/>
</dbReference>
<dbReference type="SUPFAM" id="SSF160350">
    <property type="entry name" value="Rnp2-like"/>
    <property type="match status" value="1"/>
</dbReference>
<dbReference type="Proteomes" id="UP000600363">
    <property type="component" value="Unassembled WGS sequence"/>
</dbReference>
<accession>A0A832RS59</accession>
<keyword evidence="2" id="KW-0540">Nuclease</keyword>
<comment type="caution">
    <text evidence="3">The sequence shown here is derived from an EMBL/GenBank/DDBJ whole genome shotgun (WGS) entry which is preliminary data.</text>
</comment>
<dbReference type="Gene3D" id="3.30.70.3250">
    <property type="entry name" value="Ribonuclease P, Pop5 subunit"/>
    <property type="match status" value="1"/>
</dbReference>
<dbReference type="EC" id="3.1.26.5" evidence="2"/>
<dbReference type="InterPro" id="IPR002759">
    <property type="entry name" value="Pop5/Rpp14/Rnp2-like"/>
</dbReference>
<protein>
    <recommendedName>
        <fullName evidence="2">Ribonuclease P protein component 2</fullName>
        <shortName evidence="2">RNase P component 2</shortName>
        <ecNumber evidence="2">3.1.26.5</ecNumber>
    </recommendedName>
    <alternativeName>
        <fullName evidence="2">Pop5</fullName>
    </alternativeName>
</protein>
<evidence type="ECO:0000256" key="1">
    <source>
        <dbReference type="ARBA" id="ARBA00022694"/>
    </source>
</evidence>
<dbReference type="GO" id="GO:0033204">
    <property type="term" value="F:ribonuclease P RNA binding"/>
    <property type="evidence" value="ECO:0007669"/>
    <property type="project" value="InterPro"/>
</dbReference>
<reference evidence="3" key="1">
    <citation type="journal article" date="2020" name="bioRxiv">
        <title>A rank-normalized archaeal taxonomy based on genome phylogeny resolves widespread incomplete and uneven classifications.</title>
        <authorList>
            <person name="Rinke C."/>
            <person name="Chuvochina M."/>
            <person name="Mussig A.J."/>
            <person name="Chaumeil P.-A."/>
            <person name="Waite D.W."/>
            <person name="Whitman W.B."/>
            <person name="Parks D.H."/>
            <person name="Hugenholtz P."/>
        </authorList>
    </citation>
    <scope>NUCLEOTIDE SEQUENCE</scope>
    <source>
        <strain evidence="3">UBA12518</strain>
    </source>
</reference>
<dbReference type="GO" id="GO:0005737">
    <property type="term" value="C:cytoplasm"/>
    <property type="evidence" value="ECO:0007669"/>
    <property type="project" value="UniProtKB-SubCell"/>
</dbReference>
<comment type="function">
    <text evidence="2">Part of ribonuclease P, a protein complex that generates mature tRNA molecules by cleaving their 5'-ends.</text>
</comment>
<dbReference type="GO" id="GO:0004526">
    <property type="term" value="F:ribonuclease P activity"/>
    <property type="evidence" value="ECO:0007669"/>
    <property type="project" value="UniProtKB-UniRule"/>
</dbReference>
<comment type="similarity">
    <text evidence="2">Belongs to the eukaryotic/archaeal RNase P protein component 2 family.</text>
</comment>
<dbReference type="InterPro" id="IPR038085">
    <property type="entry name" value="Rnp2-like_sf"/>
</dbReference>
<dbReference type="GO" id="GO:0030677">
    <property type="term" value="C:ribonuclease P complex"/>
    <property type="evidence" value="ECO:0007669"/>
    <property type="project" value="UniProtKB-UniRule"/>
</dbReference>
<proteinExistence type="inferred from homology"/>
<keyword evidence="2" id="KW-0378">Hydrolase</keyword>
<keyword evidence="2" id="KW-0255">Endonuclease</keyword>
<dbReference type="InterPro" id="IPR016819">
    <property type="entry name" value="RNase_P/MRP_POP5"/>
</dbReference>
<dbReference type="PIRSF" id="PIRSF023803">
    <property type="entry name" value="Ribonuclease_P_prd"/>
    <property type="match status" value="1"/>
</dbReference>